<reference evidence="7 8" key="1">
    <citation type="journal article" date="2017" name="PLoS Biol.">
        <title>The sea cucumber genome provides insights into morphological evolution and visceral regeneration.</title>
        <authorList>
            <person name="Zhang X."/>
            <person name="Sun L."/>
            <person name="Yuan J."/>
            <person name="Sun Y."/>
            <person name="Gao Y."/>
            <person name="Zhang L."/>
            <person name="Li S."/>
            <person name="Dai H."/>
            <person name="Hamel J.F."/>
            <person name="Liu C."/>
            <person name="Yu Y."/>
            <person name="Liu S."/>
            <person name="Lin W."/>
            <person name="Guo K."/>
            <person name="Jin S."/>
            <person name="Xu P."/>
            <person name="Storey K.B."/>
            <person name="Huan P."/>
            <person name="Zhang T."/>
            <person name="Zhou Y."/>
            <person name="Zhang J."/>
            <person name="Lin C."/>
            <person name="Li X."/>
            <person name="Xing L."/>
            <person name="Huo D."/>
            <person name="Sun M."/>
            <person name="Wang L."/>
            <person name="Mercier A."/>
            <person name="Li F."/>
            <person name="Yang H."/>
            <person name="Xiang J."/>
        </authorList>
    </citation>
    <scope>NUCLEOTIDE SEQUENCE [LARGE SCALE GENOMIC DNA]</scope>
    <source>
        <strain evidence="7">Shaxun</strain>
        <tissue evidence="7">Muscle</tissue>
    </source>
</reference>
<evidence type="ECO:0000259" key="6">
    <source>
        <dbReference type="Pfam" id="PF08241"/>
    </source>
</evidence>
<sequence length="276" mass="31416">MFEKCHQVRVARSLKRTFHSSSLDRCPQDETVMNVFNRKAKWRQRDRAAKAEDVEIYDYLKDEVAYRLVDRLRDVTRTFPVAADIGSGRGHIAKHLTDDLVGKLYQCEMSSLMLDQSPDPEGIESVKMQVDEEDLPFEPEVFDLVLSSLSLHWVNDLPGCLQQIHNCLKRDGPFIGSMFGGDTLFELRCSLQLAEIEREGGFSPHISPFTDVRDLGNLLGRAGFNMLTVDVEEITVNYPSMFELLIDLKGMAENNASWSRKILHRDTLMAAAAIYK</sequence>
<evidence type="ECO:0000256" key="4">
    <source>
        <dbReference type="ARBA" id="ARBA00041833"/>
    </source>
</evidence>
<organism evidence="7 8">
    <name type="scientific">Stichopus japonicus</name>
    <name type="common">Sea cucumber</name>
    <dbReference type="NCBI Taxonomy" id="307972"/>
    <lineage>
        <taxon>Eukaryota</taxon>
        <taxon>Metazoa</taxon>
        <taxon>Echinodermata</taxon>
        <taxon>Eleutherozoa</taxon>
        <taxon>Echinozoa</taxon>
        <taxon>Holothuroidea</taxon>
        <taxon>Aspidochirotacea</taxon>
        <taxon>Aspidochirotida</taxon>
        <taxon>Stichopodidae</taxon>
        <taxon>Apostichopus</taxon>
    </lineage>
</organism>
<dbReference type="InterPro" id="IPR050602">
    <property type="entry name" value="Malonyl-ACP_OMT"/>
</dbReference>
<dbReference type="STRING" id="307972.A0A2G8L7A2"/>
<dbReference type="CDD" id="cd02440">
    <property type="entry name" value="AdoMet_MTases"/>
    <property type="match status" value="1"/>
</dbReference>
<keyword evidence="2" id="KW-0808">Transferase</keyword>
<name>A0A2G8L7A2_STIJA</name>
<feature type="domain" description="Methyltransferase type 11" evidence="6">
    <location>
        <begin position="84"/>
        <end position="175"/>
    </location>
</feature>
<protein>
    <recommendedName>
        <fullName evidence="3">Arginine-hydroxylase NDUFAF5, mitochondrial</fullName>
    </recommendedName>
    <alternativeName>
        <fullName evidence="4">NADH dehydrogenase [ubiquinone] 1 alpha subcomplex assembly factor 5</fullName>
    </alternativeName>
    <alternativeName>
        <fullName evidence="5">Putative methyltransferase NDUFAF5</fullName>
    </alternativeName>
</protein>
<dbReference type="Pfam" id="PF08241">
    <property type="entry name" value="Methyltransf_11"/>
    <property type="match status" value="1"/>
</dbReference>
<dbReference type="PANTHER" id="PTHR13090:SF1">
    <property type="entry name" value="ARGININE-HYDROXYLASE NDUFAF5, MITOCHONDRIAL"/>
    <property type="match status" value="1"/>
</dbReference>
<comment type="caution">
    <text evidence="7">The sequence shown here is derived from an EMBL/GenBank/DDBJ whole genome shotgun (WGS) entry which is preliminary data.</text>
</comment>
<evidence type="ECO:0000256" key="3">
    <source>
        <dbReference type="ARBA" id="ARBA00040937"/>
    </source>
</evidence>
<dbReference type="SUPFAM" id="SSF53335">
    <property type="entry name" value="S-adenosyl-L-methionine-dependent methyltransferases"/>
    <property type="match status" value="1"/>
</dbReference>
<evidence type="ECO:0000313" key="7">
    <source>
        <dbReference type="EMBL" id="PIK56142.1"/>
    </source>
</evidence>
<gene>
    <name evidence="7" type="ORF">BSL78_06961</name>
</gene>
<dbReference type="GO" id="GO:0008757">
    <property type="term" value="F:S-adenosylmethionine-dependent methyltransferase activity"/>
    <property type="evidence" value="ECO:0007669"/>
    <property type="project" value="InterPro"/>
</dbReference>
<keyword evidence="1" id="KW-0489">Methyltransferase</keyword>
<accession>A0A2G8L7A2</accession>
<evidence type="ECO:0000313" key="8">
    <source>
        <dbReference type="Proteomes" id="UP000230750"/>
    </source>
</evidence>
<evidence type="ECO:0000256" key="2">
    <source>
        <dbReference type="ARBA" id="ARBA00022679"/>
    </source>
</evidence>
<feature type="non-terminal residue" evidence="7">
    <location>
        <position position="276"/>
    </location>
</feature>
<proteinExistence type="predicted"/>
<dbReference type="GO" id="GO:0032259">
    <property type="term" value="P:methylation"/>
    <property type="evidence" value="ECO:0007669"/>
    <property type="project" value="UniProtKB-KW"/>
</dbReference>
<dbReference type="InterPro" id="IPR029063">
    <property type="entry name" value="SAM-dependent_MTases_sf"/>
</dbReference>
<evidence type="ECO:0000256" key="5">
    <source>
        <dbReference type="ARBA" id="ARBA00042549"/>
    </source>
</evidence>
<dbReference type="OrthoDB" id="16816at2759"/>
<dbReference type="AlphaFoldDB" id="A0A2G8L7A2"/>
<keyword evidence="8" id="KW-1185">Reference proteome</keyword>
<dbReference type="InterPro" id="IPR013216">
    <property type="entry name" value="Methyltransf_11"/>
</dbReference>
<dbReference type="EMBL" id="MRZV01000187">
    <property type="protein sequence ID" value="PIK56142.1"/>
    <property type="molecule type" value="Genomic_DNA"/>
</dbReference>
<dbReference type="GO" id="GO:0032981">
    <property type="term" value="P:mitochondrial respiratory chain complex I assembly"/>
    <property type="evidence" value="ECO:0007669"/>
    <property type="project" value="TreeGrafter"/>
</dbReference>
<dbReference type="Proteomes" id="UP000230750">
    <property type="component" value="Unassembled WGS sequence"/>
</dbReference>
<dbReference type="GO" id="GO:0005739">
    <property type="term" value="C:mitochondrion"/>
    <property type="evidence" value="ECO:0007669"/>
    <property type="project" value="TreeGrafter"/>
</dbReference>
<evidence type="ECO:0000256" key="1">
    <source>
        <dbReference type="ARBA" id="ARBA00022603"/>
    </source>
</evidence>
<dbReference type="Gene3D" id="3.40.50.150">
    <property type="entry name" value="Vaccinia Virus protein VP39"/>
    <property type="match status" value="1"/>
</dbReference>
<dbReference type="PANTHER" id="PTHR13090">
    <property type="entry name" value="ARGININE-HYDROXYLASE NDUFAF5, MITOCHONDRIAL"/>
    <property type="match status" value="1"/>
</dbReference>